<sequence length="141" mass="16543">MKVVHIEFTDNIQMEKAKEIRYKVFVLGQNVPFEEDWDEEYSENYLILNDDNQAIGTMRYRDLGDKIKLERVAVLEEYRNNGYGGMLVREVIKDIKAITTKPITLNSQLPAIPLYARIGFKQYGELFYEADIPHYAMLLED</sequence>
<accession>A0A644WA66</accession>
<dbReference type="InterPro" id="IPR000182">
    <property type="entry name" value="GNAT_dom"/>
</dbReference>
<protein>
    <submittedName>
        <fullName evidence="2">Acetyltransferase</fullName>
        <ecNumber evidence="2">2.3.1.-</ecNumber>
    </submittedName>
</protein>
<proteinExistence type="predicted"/>
<dbReference type="EMBL" id="VSSQ01000742">
    <property type="protein sequence ID" value="MPM00642.1"/>
    <property type="molecule type" value="Genomic_DNA"/>
</dbReference>
<name>A0A644WA66_9ZZZZ</name>
<dbReference type="EC" id="2.3.1.-" evidence="2"/>
<evidence type="ECO:0000313" key="2">
    <source>
        <dbReference type="EMBL" id="MPM00642.1"/>
    </source>
</evidence>
<dbReference type="Gene3D" id="3.40.630.30">
    <property type="match status" value="1"/>
</dbReference>
<keyword evidence="2" id="KW-0012">Acyltransferase</keyword>
<organism evidence="2">
    <name type="scientific">bioreactor metagenome</name>
    <dbReference type="NCBI Taxonomy" id="1076179"/>
    <lineage>
        <taxon>unclassified sequences</taxon>
        <taxon>metagenomes</taxon>
        <taxon>ecological metagenomes</taxon>
    </lineage>
</organism>
<keyword evidence="2" id="KW-0808">Transferase</keyword>
<gene>
    <name evidence="2" type="ORF">SDC9_46870</name>
</gene>
<dbReference type="GO" id="GO:0016747">
    <property type="term" value="F:acyltransferase activity, transferring groups other than amino-acyl groups"/>
    <property type="evidence" value="ECO:0007669"/>
    <property type="project" value="InterPro"/>
</dbReference>
<feature type="domain" description="N-acetyltransferase" evidence="1">
    <location>
        <begin position="4"/>
        <end position="141"/>
    </location>
</feature>
<dbReference type="PROSITE" id="PS51186">
    <property type="entry name" value="GNAT"/>
    <property type="match status" value="1"/>
</dbReference>
<dbReference type="CDD" id="cd04301">
    <property type="entry name" value="NAT_SF"/>
    <property type="match status" value="1"/>
</dbReference>
<dbReference type="Pfam" id="PF13673">
    <property type="entry name" value="Acetyltransf_10"/>
    <property type="match status" value="1"/>
</dbReference>
<dbReference type="AlphaFoldDB" id="A0A644WA66"/>
<evidence type="ECO:0000259" key="1">
    <source>
        <dbReference type="PROSITE" id="PS51186"/>
    </source>
</evidence>
<comment type="caution">
    <text evidence="2">The sequence shown here is derived from an EMBL/GenBank/DDBJ whole genome shotgun (WGS) entry which is preliminary data.</text>
</comment>
<reference evidence="2" key="1">
    <citation type="submission" date="2019-08" db="EMBL/GenBank/DDBJ databases">
        <authorList>
            <person name="Kucharzyk K."/>
            <person name="Murdoch R.W."/>
            <person name="Higgins S."/>
            <person name="Loffler F."/>
        </authorList>
    </citation>
    <scope>NUCLEOTIDE SEQUENCE</scope>
</reference>
<dbReference type="InterPro" id="IPR016181">
    <property type="entry name" value="Acyl_CoA_acyltransferase"/>
</dbReference>
<dbReference type="SUPFAM" id="SSF55729">
    <property type="entry name" value="Acyl-CoA N-acyltransferases (Nat)"/>
    <property type="match status" value="1"/>
</dbReference>